<proteinExistence type="predicted"/>
<accession>A0AAV6UL22</accession>
<name>A0AAV6UL22_9ARAC</name>
<keyword evidence="2" id="KW-1185">Reference proteome</keyword>
<gene>
    <name evidence="1" type="ORF">JTE90_025863</name>
</gene>
<dbReference type="EMBL" id="JAFNEN010000343">
    <property type="protein sequence ID" value="KAG8185190.1"/>
    <property type="molecule type" value="Genomic_DNA"/>
</dbReference>
<evidence type="ECO:0000313" key="2">
    <source>
        <dbReference type="Proteomes" id="UP000827092"/>
    </source>
</evidence>
<organism evidence="1 2">
    <name type="scientific">Oedothorax gibbosus</name>
    <dbReference type="NCBI Taxonomy" id="931172"/>
    <lineage>
        <taxon>Eukaryota</taxon>
        <taxon>Metazoa</taxon>
        <taxon>Ecdysozoa</taxon>
        <taxon>Arthropoda</taxon>
        <taxon>Chelicerata</taxon>
        <taxon>Arachnida</taxon>
        <taxon>Araneae</taxon>
        <taxon>Araneomorphae</taxon>
        <taxon>Entelegynae</taxon>
        <taxon>Araneoidea</taxon>
        <taxon>Linyphiidae</taxon>
        <taxon>Erigoninae</taxon>
        <taxon>Oedothorax</taxon>
    </lineage>
</organism>
<evidence type="ECO:0000313" key="1">
    <source>
        <dbReference type="EMBL" id="KAG8185190.1"/>
    </source>
</evidence>
<sequence length="125" mass="14330">MRFVGSERGLLYQVHNGLMATNFSWNKNPNKKQQNNSTTLENPYQNLSLPTLLYFYDMPFFHTISQQQALPSVTRWHRDRVMGTHDLGSEDKVILLALRGAATLAVPLSVCSLRFLFLFRRGVEG</sequence>
<reference evidence="1 2" key="1">
    <citation type="journal article" date="2022" name="Nat. Ecol. Evol.">
        <title>A masculinizing supergene underlies an exaggerated male reproductive morph in a spider.</title>
        <authorList>
            <person name="Hendrickx F."/>
            <person name="De Corte Z."/>
            <person name="Sonet G."/>
            <person name="Van Belleghem S.M."/>
            <person name="Kostlbacher S."/>
            <person name="Vangestel C."/>
        </authorList>
    </citation>
    <scope>NUCLEOTIDE SEQUENCE [LARGE SCALE GENOMIC DNA]</scope>
    <source>
        <strain evidence="1">W744_W776</strain>
    </source>
</reference>
<protein>
    <submittedName>
        <fullName evidence="1">Uncharacterized protein</fullName>
    </submittedName>
</protein>
<comment type="caution">
    <text evidence="1">The sequence shown here is derived from an EMBL/GenBank/DDBJ whole genome shotgun (WGS) entry which is preliminary data.</text>
</comment>
<dbReference type="Proteomes" id="UP000827092">
    <property type="component" value="Unassembled WGS sequence"/>
</dbReference>
<dbReference type="AlphaFoldDB" id="A0AAV6UL22"/>